<dbReference type="Proteomes" id="UP001556118">
    <property type="component" value="Unassembled WGS sequence"/>
</dbReference>
<dbReference type="EMBL" id="JBFNXR010000054">
    <property type="protein sequence ID" value="MEW9857044.1"/>
    <property type="molecule type" value="Genomic_DNA"/>
</dbReference>
<protein>
    <submittedName>
        <fullName evidence="1">Outer membrane beta-barrel protein</fullName>
    </submittedName>
</protein>
<evidence type="ECO:0000313" key="2">
    <source>
        <dbReference type="Proteomes" id="UP001556118"/>
    </source>
</evidence>
<comment type="caution">
    <text evidence="1">The sequence shown here is derived from an EMBL/GenBank/DDBJ whole genome shotgun (WGS) entry which is preliminary data.</text>
</comment>
<gene>
    <name evidence="1" type="ORF">ABUH87_18115</name>
</gene>
<evidence type="ECO:0000313" key="1">
    <source>
        <dbReference type="EMBL" id="MEW9857044.1"/>
    </source>
</evidence>
<sequence length="398" mass="44152">MMTVLPFTSGAAKAQELRPVASVLGIQDEEYEPRPLSVAGGNLFLGGTARLEYDSNIYAQEFDETDDIKVIAQPYALWRRQAGAFDLTGSAALNARKFFNNSSEDAVAADVEAGVQWKPTAVDLIGLKAAYRHIVEDRGEPEGRTNPRLGPRELDSLEGEVELAHEWSRLGISVRGLGAQLRYDDLSDRNRDLNRYTGLVRLSYRLSGNVRGFGEGAVTRRDFRFTEIGGEDRDATTYSGRLGVSVDPGGFIRGEAAVGVYRFTPDSSRFDSRTGFSAQAGLIYQPRQRIAFTLDGFVGDVATYRTGAQSRQDTRVQFGVQQELFHNLRWQGSLVYRRSAYFGTDVRERTYAGLAEVEYLASRRVSFGLLVRAATRNSSAPLEDFERLRAAVQLKVSL</sequence>
<reference evidence="1 2" key="1">
    <citation type="submission" date="2024-06" db="EMBL/GenBank/DDBJ databases">
        <title>Novosphingobium rhizovicinus M1R2S20.</title>
        <authorList>
            <person name="Sun J.-Q."/>
        </authorList>
    </citation>
    <scope>NUCLEOTIDE SEQUENCE [LARGE SCALE GENOMIC DNA]</scope>
    <source>
        <strain evidence="1 2">M1R2S20</strain>
    </source>
</reference>
<dbReference type="RefSeq" id="WP_367775526.1">
    <property type="nucleotide sequence ID" value="NZ_JBFNXR010000054.1"/>
</dbReference>
<accession>A0ABV3RG30</accession>
<name>A0ABV3RG30_9SPHN</name>
<organism evidence="1 2">
    <name type="scientific">Novosphingobium rhizovicinum</name>
    <dbReference type="NCBI Taxonomy" id="3228928"/>
    <lineage>
        <taxon>Bacteria</taxon>
        <taxon>Pseudomonadati</taxon>
        <taxon>Pseudomonadota</taxon>
        <taxon>Alphaproteobacteria</taxon>
        <taxon>Sphingomonadales</taxon>
        <taxon>Sphingomonadaceae</taxon>
        <taxon>Novosphingobium</taxon>
    </lineage>
</organism>
<proteinExistence type="predicted"/>
<dbReference type="InterPro" id="IPR018759">
    <property type="entry name" value="BBP2_2"/>
</dbReference>
<keyword evidence="2" id="KW-1185">Reference proteome</keyword>
<dbReference type="Pfam" id="PF10082">
    <property type="entry name" value="BBP2_2"/>
    <property type="match status" value="1"/>
</dbReference>